<protein>
    <submittedName>
        <fullName evidence="2">DUF3185 family protein</fullName>
    </submittedName>
</protein>
<evidence type="ECO:0000313" key="2">
    <source>
        <dbReference type="EMBL" id="WQH17359.1"/>
    </source>
</evidence>
<keyword evidence="3" id="KW-1185">Reference proteome</keyword>
<gene>
    <name evidence="2" type="ORF">SR882_05495</name>
</gene>
<dbReference type="InterPro" id="IPR021521">
    <property type="entry name" value="DUF3185"/>
</dbReference>
<dbReference type="RefSeq" id="WP_322522328.1">
    <property type="nucleotide sequence ID" value="NZ_CP140153.1"/>
</dbReference>
<evidence type="ECO:0000256" key="1">
    <source>
        <dbReference type="SAM" id="Phobius"/>
    </source>
</evidence>
<keyword evidence="1" id="KW-0472">Membrane</keyword>
<feature type="transmembrane region" description="Helical" evidence="1">
    <location>
        <begin position="46"/>
        <end position="65"/>
    </location>
</feature>
<keyword evidence="1" id="KW-0812">Transmembrane</keyword>
<evidence type="ECO:0000313" key="3">
    <source>
        <dbReference type="Proteomes" id="UP001327459"/>
    </source>
</evidence>
<dbReference type="Pfam" id="PF11381">
    <property type="entry name" value="DUF3185"/>
    <property type="match status" value="1"/>
</dbReference>
<sequence>MKTQQIIGLALLVLGLILLFFGYQASQGLEDQLSEAVTGEYTDNTMIYWIAGGVSAVVGLAMLAFGKK</sequence>
<feature type="transmembrane region" description="Helical" evidence="1">
    <location>
        <begin position="7"/>
        <end position="26"/>
    </location>
</feature>
<name>A0ABZ0Z1E2_9GAMM</name>
<dbReference type="Proteomes" id="UP001327459">
    <property type="component" value="Chromosome"/>
</dbReference>
<reference evidence="2 3" key="1">
    <citation type="submission" date="2023-11" db="EMBL/GenBank/DDBJ databases">
        <title>MicrobeMod: A computational toolkit for identifying prokaryotic methylation and restriction-modification with nanopore sequencing.</title>
        <authorList>
            <person name="Crits-Christoph A."/>
            <person name="Kang S.C."/>
            <person name="Lee H."/>
            <person name="Ostrov N."/>
        </authorList>
    </citation>
    <scope>NUCLEOTIDE SEQUENCE [LARGE SCALE GENOMIC DNA]</scope>
    <source>
        <strain evidence="2 3">ATCC 49870</strain>
    </source>
</reference>
<accession>A0ABZ0Z1E2</accession>
<keyword evidence="1" id="KW-1133">Transmembrane helix</keyword>
<proteinExistence type="predicted"/>
<dbReference type="EMBL" id="CP140153">
    <property type="protein sequence ID" value="WQH17359.1"/>
    <property type="molecule type" value="Genomic_DNA"/>
</dbReference>
<organism evidence="2 3">
    <name type="scientific">Guyparkeria halophila</name>
    <dbReference type="NCBI Taxonomy" id="47960"/>
    <lineage>
        <taxon>Bacteria</taxon>
        <taxon>Pseudomonadati</taxon>
        <taxon>Pseudomonadota</taxon>
        <taxon>Gammaproteobacteria</taxon>
        <taxon>Chromatiales</taxon>
        <taxon>Thioalkalibacteraceae</taxon>
        <taxon>Guyparkeria</taxon>
    </lineage>
</organism>